<dbReference type="KEGG" id="sale:EPH95_02025"/>
<dbReference type="AlphaFoldDB" id="A0A514LE28"/>
<dbReference type="PROSITE" id="PS51677">
    <property type="entry name" value="NODB"/>
    <property type="match status" value="1"/>
</dbReference>
<protein>
    <submittedName>
        <fullName evidence="2">Polysaccharide deacetylase family protein</fullName>
    </submittedName>
</protein>
<dbReference type="CDD" id="cd10917">
    <property type="entry name" value="CE4_NodB_like_6s_7s"/>
    <property type="match status" value="1"/>
</dbReference>
<dbReference type="GO" id="GO:0016810">
    <property type="term" value="F:hydrolase activity, acting on carbon-nitrogen (but not peptide) bonds"/>
    <property type="evidence" value="ECO:0007669"/>
    <property type="project" value="InterPro"/>
</dbReference>
<organism evidence="2 3">
    <name type="scientific">Salicibibacter halophilus</name>
    <dbReference type="NCBI Taxonomy" id="2502791"/>
    <lineage>
        <taxon>Bacteria</taxon>
        <taxon>Bacillati</taxon>
        <taxon>Bacillota</taxon>
        <taxon>Bacilli</taxon>
        <taxon>Bacillales</taxon>
        <taxon>Bacillaceae</taxon>
        <taxon>Salicibibacter</taxon>
    </lineage>
</organism>
<dbReference type="GO" id="GO:0005975">
    <property type="term" value="P:carbohydrate metabolic process"/>
    <property type="evidence" value="ECO:0007669"/>
    <property type="project" value="InterPro"/>
</dbReference>
<reference evidence="3" key="1">
    <citation type="submission" date="2019-01" db="EMBL/GenBank/DDBJ databases">
        <title>Genomic analysis of Salicibibacter sp. NKC3-5.</title>
        <authorList>
            <person name="Oh Y.J."/>
        </authorList>
    </citation>
    <scope>NUCLEOTIDE SEQUENCE [LARGE SCALE GENOMIC DNA]</scope>
    <source>
        <strain evidence="3">NKC3-5</strain>
    </source>
</reference>
<keyword evidence="3" id="KW-1185">Reference proteome</keyword>
<evidence type="ECO:0000259" key="1">
    <source>
        <dbReference type="PROSITE" id="PS51677"/>
    </source>
</evidence>
<dbReference type="EMBL" id="CP035485">
    <property type="protein sequence ID" value="QDI90099.1"/>
    <property type="molecule type" value="Genomic_DNA"/>
</dbReference>
<dbReference type="Pfam" id="PF01522">
    <property type="entry name" value="Polysacc_deac_1"/>
    <property type="match status" value="1"/>
</dbReference>
<gene>
    <name evidence="2" type="ORF">EPH95_02025</name>
</gene>
<proteinExistence type="predicted"/>
<dbReference type="InterPro" id="IPR050248">
    <property type="entry name" value="Polysacc_deacetylase_ArnD"/>
</dbReference>
<dbReference type="SUPFAM" id="SSF88713">
    <property type="entry name" value="Glycoside hydrolase/deacetylase"/>
    <property type="match status" value="1"/>
</dbReference>
<accession>A0A514LE28</accession>
<name>A0A514LE28_9BACI</name>
<evidence type="ECO:0000313" key="3">
    <source>
        <dbReference type="Proteomes" id="UP000319756"/>
    </source>
</evidence>
<sequence>MLLLMQTVMGNICVEFGGISMRNKKRLLFLPLLLLMGSTIGCNAFGGDPGANTPFQNMNEPQSEDELLDEDQITTVRYESTPGMAGGSEMEIRDPNPVSNVELQHAYPDLVTLQGPAEENQVALTFDDGPDELITPEVLDKLEEYDVQATFFLIGERAEAHPEIVERMIDEGHVVANHTWNHPELTEITDEDVEEQISRTETALNDIIGEEVRFFRPPYGAQDENDVSTIGGLNYSNIIWSQDSLDWKDLEVEEVADNILSDIDYGAIVLQHSAGLEGDEGLMRTVDALDKVIPKLQNDNVDFVTVDELLGESAYR</sequence>
<dbReference type="Gene3D" id="3.20.20.370">
    <property type="entry name" value="Glycoside hydrolase/deacetylase"/>
    <property type="match status" value="1"/>
</dbReference>
<dbReference type="InterPro" id="IPR011330">
    <property type="entry name" value="Glyco_hydro/deAcase_b/a-brl"/>
</dbReference>
<dbReference type="PANTHER" id="PTHR10587">
    <property type="entry name" value="GLYCOSYL TRANSFERASE-RELATED"/>
    <property type="match status" value="1"/>
</dbReference>
<evidence type="ECO:0000313" key="2">
    <source>
        <dbReference type="EMBL" id="QDI90099.1"/>
    </source>
</evidence>
<dbReference type="InterPro" id="IPR002509">
    <property type="entry name" value="NODB_dom"/>
</dbReference>
<dbReference type="Proteomes" id="UP000319756">
    <property type="component" value="Chromosome"/>
</dbReference>
<feature type="domain" description="NodB homology" evidence="1">
    <location>
        <begin position="120"/>
        <end position="304"/>
    </location>
</feature>